<evidence type="ECO:0000256" key="10">
    <source>
        <dbReference type="PROSITE-ProRule" id="PRU00169"/>
    </source>
</evidence>
<sequence length="246" mass="26188">MTSPLILTDLRVLVAEDDAANLDVVSQMLARLGAAVTTARNGVTALERIKSDQPDIVMLDIEMPEMSGLDVLRTLRGAPERPTMICLTAHVEPDYVERVYELGADGAIGKPLRSIEALGRRVLEIHTGRTQPDDVPVLDHAVFDVLAEAMGPTVLVQLATQLNADLNRCDAALVQAIAEGALDKVRAQTHILTGVAGSVGASRLAVLSAQLNAAAHGTDDVALRSLAPQLRVEIDALMQALMERSP</sequence>
<name>A0A2C9CSD9_9RHOB</name>
<feature type="domain" description="Response regulatory" evidence="11">
    <location>
        <begin position="11"/>
        <end position="125"/>
    </location>
</feature>
<dbReference type="SUPFAM" id="SSF52172">
    <property type="entry name" value="CheY-like"/>
    <property type="match status" value="1"/>
</dbReference>
<evidence type="ECO:0000259" key="11">
    <source>
        <dbReference type="PROSITE" id="PS50110"/>
    </source>
</evidence>
<dbReference type="GO" id="GO:0005524">
    <property type="term" value="F:ATP binding"/>
    <property type="evidence" value="ECO:0007669"/>
    <property type="project" value="UniProtKB-KW"/>
</dbReference>
<evidence type="ECO:0000256" key="3">
    <source>
        <dbReference type="ARBA" id="ARBA00022553"/>
    </source>
</evidence>
<evidence type="ECO:0000256" key="4">
    <source>
        <dbReference type="ARBA" id="ARBA00022692"/>
    </source>
</evidence>
<dbReference type="InterPro" id="IPR008207">
    <property type="entry name" value="Sig_transdc_His_kin_Hpt_dom"/>
</dbReference>
<keyword evidence="8" id="KW-0902">Two-component regulatory system</keyword>
<dbReference type="SUPFAM" id="SSF47226">
    <property type="entry name" value="Histidine-containing phosphotransfer domain, HPT domain"/>
    <property type="match status" value="1"/>
</dbReference>
<dbReference type="PANTHER" id="PTHR45339">
    <property type="entry name" value="HYBRID SIGNAL TRANSDUCTION HISTIDINE KINASE J"/>
    <property type="match status" value="1"/>
</dbReference>
<dbReference type="Pfam" id="PF00072">
    <property type="entry name" value="Response_reg"/>
    <property type="match status" value="1"/>
</dbReference>
<dbReference type="Proteomes" id="UP000220034">
    <property type="component" value="Unassembled WGS sequence"/>
</dbReference>
<comment type="subcellular location">
    <subcellularLocation>
        <location evidence="1">Cell membrane</location>
        <topology evidence="1">Multi-pass membrane protein</topology>
    </subcellularLocation>
</comment>
<keyword evidence="9" id="KW-0472">Membrane</keyword>
<reference evidence="13" key="1">
    <citation type="submission" date="2017-09" db="EMBL/GenBank/DDBJ databases">
        <authorList>
            <person name="Varghese N."/>
            <person name="Submissions S."/>
        </authorList>
    </citation>
    <scope>NUCLEOTIDE SEQUENCE [LARGE SCALE GENOMIC DNA]</scope>
    <source>
        <strain evidence="13">C7</strain>
    </source>
</reference>
<dbReference type="Pfam" id="PF01627">
    <property type="entry name" value="Hpt"/>
    <property type="match status" value="1"/>
</dbReference>
<keyword evidence="2" id="KW-1003">Cell membrane</keyword>
<evidence type="ECO:0000313" key="12">
    <source>
        <dbReference type="EMBL" id="SOH94120.1"/>
    </source>
</evidence>
<keyword evidence="7" id="KW-1133">Transmembrane helix</keyword>
<dbReference type="InterPro" id="IPR001789">
    <property type="entry name" value="Sig_transdc_resp-reg_receiver"/>
</dbReference>
<organism evidence="12 13">
    <name type="scientific">Pontivivens marinum</name>
    <dbReference type="NCBI Taxonomy" id="1690039"/>
    <lineage>
        <taxon>Bacteria</taxon>
        <taxon>Pseudomonadati</taxon>
        <taxon>Pseudomonadota</taxon>
        <taxon>Alphaproteobacteria</taxon>
        <taxon>Rhodobacterales</taxon>
        <taxon>Paracoccaceae</taxon>
        <taxon>Pontivivens</taxon>
    </lineage>
</organism>
<keyword evidence="3 10" id="KW-0597">Phosphoprotein</keyword>
<proteinExistence type="predicted"/>
<evidence type="ECO:0000256" key="2">
    <source>
        <dbReference type="ARBA" id="ARBA00022475"/>
    </source>
</evidence>
<dbReference type="AlphaFoldDB" id="A0A2C9CSD9"/>
<evidence type="ECO:0000256" key="9">
    <source>
        <dbReference type="ARBA" id="ARBA00023136"/>
    </source>
</evidence>
<evidence type="ECO:0000256" key="6">
    <source>
        <dbReference type="ARBA" id="ARBA00022840"/>
    </source>
</evidence>
<accession>A0A2C9CSD9</accession>
<dbReference type="EMBL" id="OCTN01000003">
    <property type="protein sequence ID" value="SOH94120.1"/>
    <property type="molecule type" value="Genomic_DNA"/>
</dbReference>
<evidence type="ECO:0000313" key="13">
    <source>
        <dbReference type="Proteomes" id="UP000220034"/>
    </source>
</evidence>
<evidence type="ECO:0000256" key="1">
    <source>
        <dbReference type="ARBA" id="ARBA00004651"/>
    </source>
</evidence>
<dbReference type="SMART" id="SM00448">
    <property type="entry name" value="REC"/>
    <property type="match status" value="1"/>
</dbReference>
<keyword evidence="4" id="KW-0812">Transmembrane</keyword>
<keyword evidence="13" id="KW-1185">Reference proteome</keyword>
<dbReference type="GO" id="GO:0004672">
    <property type="term" value="F:protein kinase activity"/>
    <property type="evidence" value="ECO:0007669"/>
    <property type="project" value="UniProtKB-ARBA"/>
</dbReference>
<dbReference type="GO" id="GO:0005886">
    <property type="term" value="C:plasma membrane"/>
    <property type="evidence" value="ECO:0007669"/>
    <property type="project" value="UniProtKB-SubCell"/>
</dbReference>
<dbReference type="GO" id="GO:0000160">
    <property type="term" value="P:phosphorelay signal transduction system"/>
    <property type="evidence" value="ECO:0007669"/>
    <property type="project" value="UniProtKB-KW"/>
</dbReference>
<dbReference type="CDD" id="cd17546">
    <property type="entry name" value="REC_hyHK_CKI1_RcsC-like"/>
    <property type="match status" value="1"/>
</dbReference>
<dbReference type="RefSeq" id="WP_180955959.1">
    <property type="nucleotide sequence ID" value="NZ_OCTN01000003.1"/>
</dbReference>
<feature type="modified residue" description="4-aspartylphosphate" evidence="10">
    <location>
        <position position="60"/>
    </location>
</feature>
<dbReference type="PROSITE" id="PS50110">
    <property type="entry name" value="RESPONSE_REGULATORY"/>
    <property type="match status" value="1"/>
</dbReference>
<dbReference type="InterPro" id="IPR011006">
    <property type="entry name" value="CheY-like_superfamily"/>
</dbReference>
<evidence type="ECO:0000256" key="5">
    <source>
        <dbReference type="ARBA" id="ARBA00022741"/>
    </source>
</evidence>
<protein>
    <submittedName>
        <fullName evidence="12">Response regulator receiver domain-containing protein</fullName>
    </submittedName>
</protein>
<evidence type="ECO:0000256" key="8">
    <source>
        <dbReference type="ARBA" id="ARBA00023012"/>
    </source>
</evidence>
<dbReference type="PANTHER" id="PTHR45339:SF1">
    <property type="entry name" value="HYBRID SIGNAL TRANSDUCTION HISTIDINE KINASE J"/>
    <property type="match status" value="1"/>
</dbReference>
<keyword evidence="5" id="KW-0547">Nucleotide-binding</keyword>
<dbReference type="InterPro" id="IPR036641">
    <property type="entry name" value="HPT_dom_sf"/>
</dbReference>
<gene>
    <name evidence="12" type="ORF">SAMN06273572_103147</name>
</gene>
<keyword evidence="6" id="KW-0067">ATP-binding</keyword>
<evidence type="ECO:0000256" key="7">
    <source>
        <dbReference type="ARBA" id="ARBA00022989"/>
    </source>
</evidence>
<dbReference type="Gene3D" id="3.40.50.2300">
    <property type="match status" value="1"/>
</dbReference>
<dbReference type="Gene3D" id="1.20.120.160">
    <property type="entry name" value="HPT domain"/>
    <property type="match status" value="1"/>
</dbReference>